<keyword evidence="2" id="KW-0813">Transport</keyword>
<feature type="transmembrane region" description="Helical" evidence="7">
    <location>
        <begin position="248"/>
        <end position="269"/>
    </location>
</feature>
<feature type="transmembrane region" description="Helical" evidence="7">
    <location>
        <begin position="44"/>
        <end position="74"/>
    </location>
</feature>
<dbReference type="EMBL" id="BMMX01000002">
    <property type="protein sequence ID" value="GGK78949.1"/>
    <property type="molecule type" value="Genomic_DNA"/>
</dbReference>
<proteinExistence type="predicted"/>
<evidence type="ECO:0000256" key="1">
    <source>
        <dbReference type="ARBA" id="ARBA00004651"/>
    </source>
</evidence>
<feature type="transmembrane region" description="Helical" evidence="7">
    <location>
        <begin position="144"/>
        <end position="165"/>
    </location>
</feature>
<dbReference type="InterPro" id="IPR050171">
    <property type="entry name" value="MFS_Transporters"/>
</dbReference>
<dbReference type="PANTHER" id="PTHR23517:SF2">
    <property type="entry name" value="MULTIDRUG RESISTANCE PROTEIN MDTH"/>
    <property type="match status" value="1"/>
</dbReference>
<evidence type="ECO:0000256" key="5">
    <source>
        <dbReference type="ARBA" id="ARBA00022989"/>
    </source>
</evidence>
<keyword evidence="9" id="KW-1185">Reference proteome</keyword>
<name>A0A8J3BUF6_9ACTN</name>
<dbReference type="SUPFAM" id="SSF103473">
    <property type="entry name" value="MFS general substrate transporter"/>
    <property type="match status" value="1"/>
</dbReference>
<protein>
    <submittedName>
        <fullName evidence="8">MFS transporter</fullName>
    </submittedName>
</protein>
<feature type="transmembrane region" description="Helical" evidence="7">
    <location>
        <begin position="374"/>
        <end position="397"/>
    </location>
</feature>
<evidence type="ECO:0000256" key="4">
    <source>
        <dbReference type="ARBA" id="ARBA00022692"/>
    </source>
</evidence>
<reference evidence="8" key="1">
    <citation type="journal article" date="2014" name="Int. J. Syst. Evol. Microbiol.">
        <title>Complete genome sequence of Corynebacterium casei LMG S-19264T (=DSM 44701T), isolated from a smear-ripened cheese.</title>
        <authorList>
            <consortium name="US DOE Joint Genome Institute (JGI-PGF)"/>
            <person name="Walter F."/>
            <person name="Albersmeier A."/>
            <person name="Kalinowski J."/>
            <person name="Ruckert C."/>
        </authorList>
    </citation>
    <scope>NUCLEOTIDE SEQUENCE</scope>
    <source>
        <strain evidence="8">CGMCC 4.7299</strain>
    </source>
</reference>
<comment type="subcellular location">
    <subcellularLocation>
        <location evidence="1">Cell membrane</location>
        <topology evidence="1">Multi-pass membrane protein</topology>
    </subcellularLocation>
</comment>
<dbReference type="Gene3D" id="1.20.1250.20">
    <property type="entry name" value="MFS general substrate transporter like domains"/>
    <property type="match status" value="1"/>
</dbReference>
<keyword evidence="5 7" id="KW-1133">Transmembrane helix</keyword>
<gene>
    <name evidence="8" type="ORF">GCM10012284_11090</name>
</gene>
<evidence type="ECO:0000256" key="6">
    <source>
        <dbReference type="ARBA" id="ARBA00023136"/>
    </source>
</evidence>
<feature type="transmembrane region" description="Helical" evidence="7">
    <location>
        <begin position="217"/>
        <end position="242"/>
    </location>
</feature>
<dbReference type="AlphaFoldDB" id="A0A8J3BUF6"/>
<dbReference type="Proteomes" id="UP000656042">
    <property type="component" value="Unassembled WGS sequence"/>
</dbReference>
<sequence length="423" mass="43915">MTPLVTASGKLLPPAGPVRALTVATLASRFGRGLFYTIAPLYLTRVIGLSVGSVALGLTVASLAGLLAGIPTGYLADRLGPRRMRIVCRSIEGLLLCGYLVIRDFPTFLAVASLVTFFESAGQAAEGALIAGSVPADERVRARAYLRSVTNAAWAVGAAAAGAALLSDTRAAYLVIILIAAISYLVSAWATRGVPPVPPAPHVHKGPRLVALRDRPYLTLTLLNGVLGMNLGLFTVALPLYISQRTQAPVVLYSLISLVNTLAVTFLQVRASRGTGTVEGAATAQLRSGLLLFLCCAFFAVADGTPAGIAIAFLLLGACAHVAGELLQAAGSWGISFELAPDGMQGQYQGLYGMGRDLGQVLTPLVTVTLMIDFGWPGCLALGVLFLAAGLTVRFAARWASASAAARHETSKGVQSHPGRARP</sequence>
<evidence type="ECO:0000313" key="9">
    <source>
        <dbReference type="Proteomes" id="UP000656042"/>
    </source>
</evidence>
<keyword evidence="6 7" id="KW-0472">Membrane</keyword>
<evidence type="ECO:0000313" key="8">
    <source>
        <dbReference type="EMBL" id="GGK78949.1"/>
    </source>
</evidence>
<keyword evidence="3" id="KW-1003">Cell membrane</keyword>
<dbReference type="PANTHER" id="PTHR23517">
    <property type="entry name" value="RESISTANCE PROTEIN MDTM, PUTATIVE-RELATED-RELATED"/>
    <property type="match status" value="1"/>
</dbReference>
<feature type="transmembrane region" description="Helical" evidence="7">
    <location>
        <begin position="290"/>
        <end position="323"/>
    </location>
</feature>
<feature type="transmembrane region" description="Helical" evidence="7">
    <location>
        <begin position="171"/>
        <end position="190"/>
    </location>
</feature>
<dbReference type="RefSeq" id="WP_189078001.1">
    <property type="nucleotide sequence ID" value="NZ_BMMX01000002.1"/>
</dbReference>
<dbReference type="InterPro" id="IPR011701">
    <property type="entry name" value="MFS"/>
</dbReference>
<dbReference type="GO" id="GO:0005886">
    <property type="term" value="C:plasma membrane"/>
    <property type="evidence" value="ECO:0007669"/>
    <property type="project" value="UniProtKB-SubCell"/>
</dbReference>
<evidence type="ECO:0000256" key="2">
    <source>
        <dbReference type="ARBA" id="ARBA00022448"/>
    </source>
</evidence>
<comment type="caution">
    <text evidence="8">The sequence shown here is derived from an EMBL/GenBank/DDBJ whole genome shotgun (WGS) entry which is preliminary data.</text>
</comment>
<evidence type="ECO:0000256" key="3">
    <source>
        <dbReference type="ARBA" id="ARBA00022475"/>
    </source>
</evidence>
<reference evidence="8" key="2">
    <citation type="submission" date="2020-09" db="EMBL/GenBank/DDBJ databases">
        <authorList>
            <person name="Sun Q."/>
            <person name="Zhou Y."/>
        </authorList>
    </citation>
    <scope>NUCLEOTIDE SEQUENCE</scope>
    <source>
        <strain evidence="8">CGMCC 4.7299</strain>
    </source>
</reference>
<dbReference type="InterPro" id="IPR036259">
    <property type="entry name" value="MFS_trans_sf"/>
</dbReference>
<dbReference type="Pfam" id="PF07690">
    <property type="entry name" value="MFS_1"/>
    <property type="match status" value="1"/>
</dbReference>
<keyword evidence="4 7" id="KW-0812">Transmembrane</keyword>
<evidence type="ECO:0000256" key="7">
    <source>
        <dbReference type="SAM" id="Phobius"/>
    </source>
</evidence>
<dbReference type="GO" id="GO:0022857">
    <property type="term" value="F:transmembrane transporter activity"/>
    <property type="evidence" value="ECO:0007669"/>
    <property type="project" value="InterPro"/>
</dbReference>
<accession>A0A8J3BUF6</accession>
<organism evidence="8 9">
    <name type="scientific">Mangrovihabitans endophyticus</name>
    <dbReference type="NCBI Taxonomy" id="1751298"/>
    <lineage>
        <taxon>Bacteria</taxon>
        <taxon>Bacillati</taxon>
        <taxon>Actinomycetota</taxon>
        <taxon>Actinomycetes</taxon>
        <taxon>Micromonosporales</taxon>
        <taxon>Micromonosporaceae</taxon>
        <taxon>Mangrovihabitans</taxon>
    </lineage>
</organism>